<evidence type="ECO:0000313" key="7">
    <source>
        <dbReference type="Proteomes" id="UP000676336"/>
    </source>
</evidence>
<keyword evidence="3 4" id="KW-0732">Signal</keyword>
<dbReference type="GO" id="GO:0009966">
    <property type="term" value="P:regulation of signal transduction"/>
    <property type="evidence" value="ECO:0007669"/>
    <property type="project" value="TreeGrafter"/>
</dbReference>
<protein>
    <recommendedName>
        <fullName evidence="5">Immunoglobulin I-set domain-containing protein</fullName>
    </recommendedName>
</protein>
<feature type="domain" description="Immunoglobulin I-set" evidence="5">
    <location>
        <begin position="82"/>
        <end position="117"/>
    </location>
</feature>
<dbReference type="InterPro" id="IPR036179">
    <property type="entry name" value="Ig-like_dom_sf"/>
</dbReference>
<dbReference type="InterPro" id="IPR013783">
    <property type="entry name" value="Ig-like_fold"/>
</dbReference>
<dbReference type="GO" id="GO:0005520">
    <property type="term" value="F:insulin-like growth factor binding"/>
    <property type="evidence" value="ECO:0007669"/>
    <property type="project" value="InterPro"/>
</dbReference>
<comment type="caution">
    <text evidence="6">The sequence shown here is derived from an EMBL/GenBank/DDBJ whole genome shotgun (WGS) entry which is preliminary data.</text>
</comment>
<dbReference type="InterPro" id="IPR011390">
    <property type="entry name" value="IGFBP_rP_mac25"/>
</dbReference>
<evidence type="ECO:0000256" key="3">
    <source>
        <dbReference type="ARBA" id="ARBA00022729"/>
    </source>
</evidence>
<dbReference type="Gene3D" id="2.60.40.10">
    <property type="entry name" value="Immunoglobulins"/>
    <property type="match status" value="1"/>
</dbReference>
<dbReference type="AlphaFoldDB" id="A0A8S2L208"/>
<accession>A0A8S2L208</accession>
<proteinExistence type="predicted"/>
<evidence type="ECO:0000256" key="4">
    <source>
        <dbReference type="SAM" id="SignalP"/>
    </source>
</evidence>
<dbReference type="PANTHER" id="PTHR14186">
    <property type="entry name" value="INSULIN-LIKE GROWTH FACTOR BINDING PROTEIN-RELATED"/>
    <property type="match status" value="1"/>
</dbReference>
<sequence length="123" mass="13361">MATLRLLTLLALTIFCSIVIAQNRSCEPCDSSKCPLTLDKECLAGLTLDKCGCCQVCAQREVTDDDRISTLVRGGPNAHVLTSWLQIQSLQPIDLGTYTCVASNTLGRVEKSCTVNVEIVRDL</sequence>
<feature type="signal peptide" evidence="4">
    <location>
        <begin position="1"/>
        <end position="21"/>
    </location>
</feature>
<dbReference type="SUPFAM" id="SSF57184">
    <property type="entry name" value="Growth factor receptor domain"/>
    <property type="match status" value="1"/>
</dbReference>
<dbReference type="PANTHER" id="PTHR14186:SF19">
    <property type="entry name" value="INSULIN-LIKE GROWTH FACTOR-BINDING PROTEIN 7"/>
    <property type="match status" value="1"/>
</dbReference>
<gene>
    <name evidence="6" type="ORF">SMN809_LOCUS5480</name>
</gene>
<evidence type="ECO:0000313" key="6">
    <source>
        <dbReference type="EMBL" id="CAF3878494.1"/>
    </source>
</evidence>
<evidence type="ECO:0000256" key="2">
    <source>
        <dbReference type="ARBA" id="ARBA00022525"/>
    </source>
</evidence>
<dbReference type="SUPFAM" id="SSF48726">
    <property type="entry name" value="Immunoglobulin"/>
    <property type="match status" value="1"/>
</dbReference>
<feature type="chain" id="PRO_5035867576" description="Immunoglobulin I-set domain-containing protein" evidence="4">
    <location>
        <begin position="22"/>
        <end position="123"/>
    </location>
</feature>
<dbReference type="InterPro" id="IPR009030">
    <property type="entry name" value="Growth_fac_rcpt_cys_sf"/>
</dbReference>
<reference evidence="6" key="1">
    <citation type="submission" date="2021-02" db="EMBL/GenBank/DDBJ databases">
        <authorList>
            <person name="Nowell W R."/>
        </authorList>
    </citation>
    <scope>NUCLEOTIDE SEQUENCE</scope>
</reference>
<dbReference type="Pfam" id="PF07679">
    <property type="entry name" value="I-set"/>
    <property type="match status" value="1"/>
</dbReference>
<dbReference type="GO" id="GO:0005576">
    <property type="term" value="C:extracellular region"/>
    <property type="evidence" value="ECO:0007669"/>
    <property type="project" value="UniProtKB-SubCell"/>
</dbReference>
<organism evidence="6 7">
    <name type="scientific">Rotaria magnacalcarata</name>
    <dbReference type="NCBI Taxonomy" id="392030"/>
    <lineage>
        <taxon>Eukaryota</taxon>
        <taxon>Metazoa</taxon>
        <taxon>Spiralia</taxon>
        <taxon>Gnathifera</taxon>
        <taxon>Rotifera</taxon>
        <taxon>Eurotatoria</taxon>
        <taxon>Bdelloidea</taxon>
        <taxon>Philodinida</taxon>
        <taxon>Philodinidae</taxon>
        <taxon>Rotaria</taxon>
    </lineage>
</organism>
<dbReference type="EMBL" id="CAJOBI010001381">
    <property type="protein sequence ID" value="CAF3878494.1"/>
    <property type="molecule type" value="Genomic_DNA"/>
</dbReference>
<comment type="subcellular location">
    <subcellularLocation>
        <location evidence="1">Secreted</location>
    </subcellularLocation>
</comment>
<name>A0A8S2L208_9BILA</name>
<dbReference type="GO" id="GO:0001558">
    <property type="term" value="P:regulation of cell growth"/>
    <property type="evidence" value="ECO:0007669"/>
    <property type="project" value="InterPro"/>
</dbReference>
<dbReference type="InterPro" id="IPR013098">
    <property type="entry name" value="Ig_I-set"/>
</dbReference>
<evidence type="ECO:0000256" key="1">
    <source>
        <dbReference type="ARBA" id="ARBA00004613"/>
    </source>
</evidence>
<evidence type="ECO:0000259" key="5">
    <source>
        <dbReference type="Pfam" id="PF07679"/>
    </source>
</evidence>
<keyword evidence="2" id="KW-0964">Secreted</keyword>
<dbReference type="Proteomes" id="UP000676336">
    <property type="component" value="Unassembled WGS sequence"/>
</dbReference>